<accession>A0A2D4NLW6</accession>
<dbReference type="EMBL" id="IACN01004202">
    <property type="protein sequence ID" value="LAB46278.1"/>
    <property type="molecule type" value="Transcribed_RNA"/>
</dbReference>
<organism evidence="1">
    <name type="scientific">Micrurus surinamensis</name>
    <name type="common">Surinam coral snake</name>
    <dbReference type="NCBI Taxonomy" id="129470"/>
    <lineage>
        <taxon>Eukaryota</taxon>
        <taxon>Metazoa</taxon>
        <taxon>Chordata</taxon>
        <taxon>Craniata</taxon>
        <taxon>Vertebrata</taxon>
        <taxon>Euteleostomi</taxon>
        <taxon>Lepidosauria</taxon>
        <taxon>Squamata</taxon>
        <taxon>Bifurcata</taxon>
        <taxon>Unidentata</taxon>
        <taxon>Episquamata</taxon>
        <taxon>Toxicofera</taxon>
        <taxon>Serpentes</taxon>
        <taxon>Colubroidea</taxon>
        <taxon>Elapidae</taxon>
        <taxon>Elapinae</taxon>
        <taxon>Micrurus</taxon>
    </lineage>
</organism>
<sequence>MILGLNFLDVFVWFKADNTKWKSRILYTGTQQAERYLGRASLLSFYDSFCNETRDPVCLIPGILLCKKFFFSLTLKGKTVRREKKEMGEYGEKVTRKSFLLC</sequence>
<name>A0A2D4NLW6_MICSU</name>
<evidence type="ECO:0000313" key="1">
    <source>
        <dbReference type="EMBL" id="LAB46278.1"/>
    </source>
</evidence>
<reference evidence="1" key="2">
    <citation type="submission" date="2017-11" db="EMBL/GenBank/DDBJ databases">
        <title>Coralsnake Venomics: Analyses of Venom Gland Transcriptomes and Proteomes of Six Brazilian Taxa.</title>
        <authorList>
            <person name="Aird S.D."/>
            <person name="Jorge da Silva N."/>
            <person name="Qiu L."/>
            <person name="Villar-Briones A."/>
            <person name="Aparecida-Saddi V."/>
            <person name="Campos-Telles M.P."/>
            <person name="Grau M."/>
            <person name="Mikheyev A.S."/>
        </authorList>
    </citation>
    <scope>NUCLEOTIDE SEQUENCE</scope>
    <source>
        <tissue evidence="1">Venom_gland</tissue>
    </source>
</reference>
<protein>
    <submittedName>
        <fullName evidence="1">Uncharacterized protein</fullName>
    </submittedName>
</protein>
<proteinExistence type="predicted"/>
<reference evidence="1" key="1">
    <citation type="submission" date="2017-07" db="EMBL/GenBank/DDBJ databases">
        <authorList>
            <person name="Mikheyev A."/>
            <person name="Grau M."/>
        </authorList>
    </citation>
    <scope>NUCLEOTIDE SEQUENCE</scope>
    <source>
        <tissue evidence="1">Venom_gland</tissue>
    </source>
</reference>
<dbReference type="AlphaFoldDB" id="A0A2D4NLW6"/>